<dbReference type="Pfam" id="PF20009">
    <property type="entry name" value="GEVED"/>
    <property type="match status" value="1"/>
</dbReference>
<keyword evidence="2" id="KW-0645">Protease</keyword>
<reference evidence="12 13" key="2">
    <citation type="submission" date="2018-07" db="EMBL/GenBank/DDBJ databases">
        <title>Pontibacter sp. 2b14 genomic sequence and assembly.</title>
        <authorList>
            <person name="Du Z.-J."/>
        </authorList>
    </citation>
    <scope>NUCLEOTIDE SEQUENCE [LARGE SCALE GENOMIC DNA]</scope>
    <source>
        <strain evidence="12 13">2b14</strain>
    </source>
</reference>
<dbReference type="Pfam" id="PF05572">
    <property type="entry name" value="Peptidase_M43"/>
    <property type="match status" value="1"/>
</dbReference>
<dbReference type="InterPro" id="IPR036116">
    <property type="entry name" value="FN3_sf"/>
</dbReference>
<dbReference type="PROSITE" id="PS50853">
    <property type="entry name" value="FN3"/>
    <property type="match status" value="1"/>
</dbReference>
<feature type="compositionally biased region" description="Polar residues" evidence="9">
    <location>
        <begin position="149"/>
        <end position="163"/>
    </location>
</feature>
<evidence type="ECO:0000256" key="3">
    <source>
        <dbReference type="ARBA" id="ARBA00022723"/>
    </source>
</evidence>
<dbReference type="Pfam" id="PF18962">
    <property type="entry name" value="Por_Secre_tail"/>
    <property type="match status" value="1"/>
</dbReference>
<dbReference type="NCBIfam" id="TIGR04183">
    <property type="entry name" value="Por_Secre_tail"/>
    <property type="match status" value="1"/>
</dbReference>
<dbReference type="GO" id="GO:0008237">
    <property type="term" value="F:metallopeptidase activity"/>
    <property type="evidence" value="ECO:0007669"/>
    <property type="project" value="UniProtKB-KW"/>
</dbReference>
<dbReference type="SUPFAM" id="SSF49265">
    <property type="entry name" value="Fibronectin type III"/>
    <property type="match status" value="1"/>
</dbReference>
<dbReference type="GO" id="GO:0046872">
    <property type="term" value="F:metal ion binding"/>
    <property type="evidence" value="ECO:0007669"/>
    <property type="project" value="UniProtKB-KW"/>
</dbReference>
<proteinExistence type="inferred from homology"/>
<feature type="region of interest" description="Disordered" evidence="9">
    <location>
        <begin position="149"/>
        <end position="173"/>
    </location>
</feature>
<accession>A0A364RDB2</accession>
<organism evidence="12 13">
    <name type="scientific">Pontibacter arcticus</name>
    <dbReference type="NCBI Taxonomy" id="2080288"/>
    <lineage>
        <taxon>Bacteria</taxon>
        <taxon>Pseudomonadati</taxon>
        <taxon>Bacteroidota</taxon>
        <taxon>Cytophagia</taxon>
        <taxon>Cytophagales</taxon>
        <taxon>Hymenobacteraceae</taxon>
        <taxon>Pontibacter</taxon>
    </lineage>
</organism>
<reference evidence="12 13" key="1">
    <citation type="submission" date="2018-06" db="EMBL/GenBank/DDBJ databases">
        <authorList>
            <person name="Liu Z.-W."/>
        </authorList>
    </citation>
    <scope>NUCLEOTIDE SEQUENCE [LARGE SCALE GENOMIC DNA]</scope>
    <source>
        <strain evidence="12 13">2b14</strain>
    </source>
</reference>
<dbReference type="RefSeq" id="WP_112305921.1">
    <property type="nucleotide sequence ID" value="NZ_QMDV01000003.1"/>
</dbReference>
<evidence type="ECO:0000313" key="12">
    <source>
        <dbReference type="EMBL" id="RAU82328.1"/>
    </source>
</evidence>
<dbReference type="InterPro" id="IPR008754">
    <property type="entry name" value="Peptidase_M43"/>
</dbReference>
<feature type="signal peptide" evidence="10">
    <location>
        <begin position="1"/>
        <end position="21"/>
    </location>
</feature>
<sequence>MLKHLLSVTLFLTLAISSAFAQEQRTCHTMETLERLKKEDPAMALRMQQIEQQTTNYRNARTSGAGNIASAVGVDEVATINVVVHVLYRTTQENISDAQIQSQIDVLNEDFRKLNADAGNVPSMFAGLASDVKLQFKLATITPTGAPTNGITRKSSTKTSWGTNDAMKKASAGGTDPWDTKRYLNIWVCNIGGGILGYAQFPGGSAATDGVVVGPQYFGRVGYLSAPFDKGRTATHEVGHYLNLRHIWGDASCGNDYVADTPTQQTSNGGCPTFPKPTCNNSSDMFMNYMDYTNDACMNMFSVGQKDRMRALFVAGGVREALVTPVQTACVVPSNLSATAITNTSATLNWSSVSGATSYSMRVRAQGTTTWSNFTSATNAYNVTGLALNTTYEYQVSANCSTGSSAYSATATVKTTGGTTTPTPATYCASKGNSTSDEWIQKVTLGAISSTSGNNNGYGNYTNLTTTLTKSTSNTITITPGWAGTKYSEGYAVWIDYNQDGDFTDTGEQVYSRTRTTVTPISGSFTVPAAALTGATRMRVAMKYNATPTSCETFSYGEVEDYTVNIATSLTARPATARTTPGKSAGVRIYPNPTENGEATVQFLVADNSDVELSVVDMTGKKVAGKTWNDVSGAIEHPLNLSTLNKGMYLIMIRNGKEKLTEKLIVR</sequence>
<dbReference type="OrthoDB" id="6278496at2"/>
<dbReference type="Proteomes" id="UP000251692">
    <property type="component" value="Unassembled WGS sequence"/>
</dbReference>
<keyword evidence="4 10" id="KW-0732">Signal</keyword>
<evidence type="ECO:0000256" key="2">
    <source>
        <dbReference type="ARBA" id="ARBA00022670"/>
    </source>
</evidence>
<dbReference type="SUPFAM" id="SSF55486">
    <property type="entry name" value="Metalloproteases ('zincins'), catalytic domain"/>
    <property type="match status" value="1"/>
</dbReference>
<dbReference type="Gene3D" id="2.60.40.10">
    <property type="entry name" value="Immunoglobulins"/>
    <property type="match status" value="1"/>
</dbReference>
<dbReference type="Gene3D" id="3.40.390.10">
    <property type="entry name" value="Collagenase (Catalytic Domain)"/>
    <property type="match status" value="1"/>
</dbReference>
<keyword evidence="8" id="KW-1015">Disulfide bond</keyword>
<evidence type="ECO:0000313" key="13">
    <source>
        <dbReference type="Proteomes" id="UP000251692"/>
    </source>
</evidence>
<evidence type="ECO:0000256" key="10">
    <source>
        <dbReference type="SAM" id="SignalP"/>
    </source>
</evidence>
<dbReference type="PANTHER" id="PTHR47466">
    <property type="match status" value="1"/>
</dbReference>
<dbReference type="Pfam" id="PF00041">
    <property type="entry name" value="fn3"/>
    <property type="match status" value="1"/>
</dbReference>
<evidence type="ECO:0000256" key="5">
    <source>
        <dbReference type="ARBA" id="ARBA00022801"/>
    </source>
</evidence>
<evidence type="ECO:0000256" key="9">
    <source>
        <dbReference type="SAM" id="MobiDB-lite"/>
    </source>
</evidence>
<dbReference type="InterPro" id="IPR003961">
    <property type="entry name" value="FN3_dom"/>
</dbReference>
<dbReference type="AlphaFoldDB" id="A0A364RDB2"/>
<dbReference type="PANTHER" id="PTHR47466:SF1">
    <property type="entry name" value="METALLOPROTEASE MEP1 (AFU_ORTHOLOGUE AFUA_1G07730)-RELATED"/>
    <property type="match status" value="1"/>
</dbReference>
<gene>
    <name evidence="12" type="ORF">DP923_11100</name>
</gene>
<dbReference type="InterPro" id="IPR045474">
    <property type="entry name" value="GEVED"/>
</dbReference>
<evidence type="ECO:0000256" key="6">
    <source>
        <dbReference type="ARBA" id="ARBA00022833"/>
    </source>
</evidence>
<dbReference type="CDD" id="cd04275">
    <property type="entry name" value="ZnMc_pappalysin_like"/>
    <property type="match status" value="1"/>
</dbReference>
<keyword evidence="5" id="KW-0378">Hydrolase</keyword>
<dbReference type="SMART" id="SM00060">
    <property type="entry name" value="FN3"/>
    <property type="match status" value="1"/>
</dbReference>
<evidence type="ECO:0000256" key="8">
    <source>
        <dbReference type="ARBA" id="ARBA00023157"/>
    </source>
</evidence>
<keyword evidence="13" id="KW-1185">Reference proteome</keyword>
<dbReference type="InterPro" id="IPR013783">
    <property type="entry name" value="Ig-like_fold"/>
</dbReference>
<dbReference type="GO" id="GO:0006508">
    <property type="term" value="P:proteolysis"/>
    <property type="evidence" value="ECO:0007669"/>
    <property type="project" value="UniProtKB-KW"/>
</dbReference>
<evidence type="ECO:0000259" key="11">
    <source>
        <dbReference type="PROSITE" id="PS50853"/>
    </source>
</evidence>
<evidence type="ECO:0000256" key="4">
    <source>
        <dbReference type="ARBA" id="ARBA00022729"/>
    </source>
</evidence>
<feature type="domain" description="Fibronectin type-III" evidence="11">
    <location>
        <begin position="332"/>
        <end position="418"/>
    </location>
</feature>
<dbReference type="InterPro" id="IPR024079">
    <property type="entry name" value="MetalloPept_cat_dom_sf"/>
</dbReference>
<protein>
    <recommendedName>
        <fullName evidence="11">Fibronectin type-III domain-containing protein</fullName>
    </recommendedName>
</protein>
<keyword evidence="6" id="KW-0862">Zinc</keyword>
<comment type="similarity">
    <text evidence="1">Belongs to the peptidase M43B family.</text>
</comment>
<comment type="caution">
    <text evidence="12">The sequence shown here is derived from an EMBL/GenBank/DDBJ whole genome shotgun (WGS) entry which is preliminary data.</text>
</comment>
<dbReference type="CDD" id="cd00063">
    <property type="entry name" value="FN3"/>
    <property type="match status" value="1"/>
</dbReference>
<dbReference type="EMBL" id="QMDV01000003">
    <property type="protein sequence ID" value="RAU82328.1"/>
    <property type="molecule type" value="Genomic_DNA"/>
</dbReference>
<evidence type="ECO:0000256" key="1">
    <source>
        <dbReference type="ARBA" id="ARBA00008721"/>
    </source>
</evidence>
<name>A0A364RDB2_9BACT</name>
<keyword evidence="3" id="KW-0479">Metal-binding</keyword>
<dbReference type="InterPro" id="IPR026444">
    <property type="entry name" value="Secre_tail"/>
</dbReference>
<feature type="chain" id="PRO_5016825113" description="Fibronectin type-III domain-containing protein" evidence="10">
    <location>
        <begin position="22"/>
        <end position="667"/>
    </location>
</feature>
<keyword evidence="7" id="KW-0482">Metalloprotease</keyword>
<evidence type="ECO:0000256" key="7">
    <source>
        <dbReference type="ARBA" id="ARBA00023049"/>
    </source>
</evidence>